<protein>
    <submittedName>
        <fullName evidence="2">LPS biosynthesis protein</fullName>
    </submittedName>
</protein>
<accession>A0A174DU99</accession>
<dbReference type="InterPro" id="IPR052942">
    <property type="entry name" value="LPS_cholinephosphotransferase"/>
</dbReference>
<dbReference type="PANTHER" id="PTHR43404">
    <property type="entry name" value="LIPOPOLYSACCHARIDE CHOLINEPHOSPHOTRANSFERASE LICD"/>
    <property type="match status" value="1"/>
</dbReference>
<dbReference type="RefSeq" id="WP_022462989.1">
    <property type="nucleotide sequence ID" value="NZ_CYYV01000007.1"/>
</dbReference>
<dbReference type="AlphaFoldDB" id="A0A174DU99"/>
<evidence type="ECO:0000313" key="2">
    <source>
        <dbReference type="EMBL" id="CUO27716.1"/>
    </source>
</evidence>
<gene>
    <name evidence="2" type="ORF">ERS852406_01626</name>
</gene>
<dbReference type="Pfam" id="PF04991">
    <property type="entry name" value="LicD"/>
    <property type="match status" value="1"/>
</dbReference>
<dbReference type="InterPro" id="IPR007074">
    <property type="entry name" value="LicD/FKTN/FKRP_NTP_transf"/>
</dbReference>
<dbReference type="Proteomes" id="UP000095706">
    <property type="component" value="Unassembled WGS sequence"/>
</dbReference>
<evidence type="ECO:0000313" key="3">
    <source>
        <dbReference type="Proteomes" id="UP000095706"/>
    </source>
</evidence>
<dbReference type="PANTHER" id="PTHR43404:SF2">
    <property type="entry name" value="LIPOPOLYSACCHARIDE CHOLINEPHOSPHOTRANSFERASE LICD"/>
    <property type="match status" value="1"/>
</dbReference>
<sequence length="291" mass="34183">MFNTEDEILRRLQEKNLEMAVMFYHWCQRNHLTCYLCGGGCIGAIRHGGFIPWDDDLDFFMPRKDYEKFLKIWDTQEESKIYKLEYPKEGFCNAHTFANIRDSRTTQVKKEQVDMDLCHGVALDILPIEGYAPGKLARKWQVIEGKIFQLFCTQVIPTKERHGAFMHYLGTILLALAPTQKMRYRIWKQAENYITKFDIDSPRVDGITEMCAPQAILRKYPKKIFASAIEVPFENERLPIPVGYDTYLRMAFGDYMKLPPKEQQKGHHDAAFLDLDHPYEQYKGIHYCCKK</sequence>
<name>A0A174DU99_9FIRM</name>
<reference evidence="2 3" key="1">
    <citation type="submission" date="2015-09" db="EMBL/GenBank/DDBJ databases">
        <authorList>
            <consortium name="Pathogen Informatics"/>
        </authorList>
    </citation>
    <scope>NUCLEOTIDE SEQUENCE [LARGE SCALE GENOMIC DNA]</scope>
    <source>
        <strain evidence="2 3">2789STDY5608849</strain>
    </source>
</reference>
<evidence type="ECO:0000259" key="1">
    <source>
        <dbReference type="Pfam" id="PF04991"/>
    </source>
</evidence>
<dbReference type="EMBL" id="CYYV01000007">
    <property type="protein sequence ID" value="CUO27716.1"/>
    <property type="molecule type" value="Genomic_DNA"/>
</dbReference>
<organism evidence="2 3">
    <name type="scientific">Fusicatenibacter saccharivorans</name>
    <dbReference type="NCBI Taxonomy" id="1150298"/>
    <lineage>
        <taxon>Bacteria</taxon>
        <taxon>Bacillati</taxon>
        <taxon>Bacillota</taxon>
        <taxon>Clostridia</taxon>
        <taxon>Lachnospirales</taxon>
        <taxon>Lachnospiraceae</taxon>
        <taxon>Fusicatenibacter</taxon>
    </lineage>
</organism>
<dbReference type="GO" id="GO:0009100">
    <property type="term" value="P:glycoprotein metabolic process"/>
    <property type="evidence" value="ECO:0007669"/>
    <property type="project" value="UniProtKB-ARBA"/>
</dbReference>
<proteinExistence type="predicted"/>
<feature type="domain" description="LicD/FKTN/FKRP nucleotidyltransferase" evidence="1">
    <location>
        <begin position="27"/>
        <end position="253"/>
    </location>
</feature>